<reference evidence="2" key="2">
    <citation type="submission" date="2023-06" db="EMBL/GenBank/DDBJ databases">
        <authorList>
            <consortium name="Lawrence Berkeley National Laboratory"/>
            <person name="Haridas S."/>
            <person name="Hensen N."/>
            <person name="Bonometti L."/>
            <person name="Westerberg I."/>
            <person name="Brannstrom I.O."/>
            <person name="Guillou S."/>
            <person name="Cros-Aarteil S."/>
            <person name="Calhoun S."/>
            <person name="Kuo A."/>
            <person name="Mondo S."/>
            <person name="Pangilinan J."/>
            <person name="Riley R."/>
            <person name="Labutti K."/>
            <person name="Andreopoulos B."/>
            <person name="Lipzen A."/>
            <person name="Chen C."/>
            <person name="Yanf M."/>
            <person name="Daum C."/>
            <person name="Ng V."/>
            <person name="Clum A."/>
            <person name="Steindorff A."/>
            <person name="Ohm R."/>
            <person name="Martin F."/>
            <person name="Silar P."/>
            <person name="Natvig D."/>
            <person name="Lalanne C."/>
            <person name="Gautier V."/>
            <person name="Ament-Velasquez S.L."/>
            <person name="Kruys A."/>
            <person name="Hutchinson M.I."/>
            <person name="Powell A.J."/>
            <person name="Barry K."/>
            <person name="Miller A.N."/>
            <person name="Grigoriev I.V."/>
            <person name="Debuchy R."/>
            <person name="Gladieux P."/>
            <person name="Thoren M.H."/>
            <person name="Johannesson H."/>
        </authorList>
    </citation>
    <scope>NUCLEOTIDE SEQUENCE</scope>
    <source>
        <strain evidence="2">SMH4131-1</strain>
    </source>
</reference>
<comment type="caution">
    <text evidence="2">The sequence shown here is derived from an EMBL/GenBank/DDBJ whole genome shotgun (WGS) entry which is preliminary data.</text>
</comment>
<protein>
    <submittedName>
        <fullName evidence="2">Clr5 domain-containing protein</fullName>
    </submittedName>
</protein>
<reference evidence="2" key="1">
    <citation type="journal article" date="2023" name="Mol. Phylogenet. Evol.">
        <title>Genome-scale phylogeny and comparative genomics of the fungal order Sordariales.</title>
        <authorList>
            <person name="Hensen N."/>
            <person name="Bonometti L."/>
            <person name="Westerberg I."/>
            <person name="Brannstrom I.O."/>
            <person name="Guillou S."/>
            <person name="Cros-Aarteil S."/>
            <person name="Calhoun S."/>
            <person name="Haridas S."/>
            <person name="Kuo A."/>
            <person name="Mondo S."/>
            <person name="Pangilinan J."/>
            <person name="Riley R."/>
            <person name="LaButti K."/>
            <person name="Andreopoulos B."/>
            <person name="Lipzen A."/>
            <person name="Chen C."/>
            <person name="Yan M."/>
            <person name="Daum C."/>
            <person name="Ng V."/>
            <person name="Clum A."/>
            <person name="Steindorff A."/>
            <person name="Ohm R.A."/>
            <person name="Martin F."/>
            <person name="Silar P."/>
            <person name="Natvig D.O."/>
            <person name="Lalanne C."/>
            <person name="Gautier V."/>
            <person name="Ament-Velasquez S.L."/>
            <person name="Kruys A."/>
            <person name="Hutchinson M.I."/>
            <person name="Powell A.J."/>
            <person name="Barry K."/>
            <person name="Miller A.N."/>
            <person name="Grigoriev I.V."/>
            <person name="Debuchy R."/>
            <person name="Gladieux P."/>
            <person name="Hiltunen Thoren M."/>
            <person name="Johannesson H."/>
        </authorList>
    </citation>
    <scope>NUCLEOTIDE SEQUENCE</scope>
    <source>
        <strain evidence="2">SMH4131-1</strain>
    </source>
</reference>
<dbReference type="InterPro" id="IPR025676">
    <property type="entry name" value="Clr5_dom"/>
</dbReference>
<sequence>MSALNRPRSTAKDDWDRWRDEIERLYIAENRPLKGKSGVIQLMQELHGFAKTKCQYERQLKRWGFQKYVKNTTTRDWQVASYKVAKSTRPGKAPPRLWHRDRLVSSKVLNKRGFMTAIERAALEQAPSLKTPPGFVLSMPSSPVQLSSPETLADEELARPVPRRLVHKNVPSFNLRCIIDGFTENLMLDSTSSQSITTFFSIHDTTMTGAPTVQSTISAFLPSSSPLAISSSPTEGDRSDSTQAPQASAIDTLAFAIYLIANNFPGNVDRAQLYSCIRSTGALDLLLHMPHASSGFDHASAHYALFEKLFPLAVEAQDLGVVDELLTERSIDPNGLSCRFQGIADPLTPLEFACVAGNSQMGRPPLARGARVETGLKTSLLILAIIGWNERKDVEIRRMNEGGLGDSRRCRRRS</sequence>
<dbReference type="PANTHER" id="PTHR38788">
    <property type="entry name" value="CLR5 DOMAIN-CONTAINING PROTEIN"/>
    <property type="match status" value="1"/>
</dbReference>
<dbReference type="EMBL" id="JAUEPO010000002">
    <property type="protein sequence ID" value="KAK3333056.1"/>
    <property type="molecule type" value="Genomic_DNA"/>
</dbReference>
<organism evidence="2 3">
    <name type="scientific">Cercophora scortea</name>
    <dbReference type="NCBI Taxonomy" id="314031"/>
    <lineage>
        <taxon>Eukaryota</taxon>
        <taxon>Fungi</taxon>
        <taxon>Dikarya</taxon>
        <taxon>Ascomycota</taxon>
        <taxon>Pezizomycotina</taxon>
        <taxon>Sordariomycetes</taxon>
        <taxon>Sordariomycetidae</taxon>
        <taxon>Sordariales</taxon>
        <taxon>Lasiosphaeriaceae</taxon>
        <taxon>Cercophora</taxon>
    </lineage>
</organism>
<dbReference type="AlphaFoldDB" id="A0AAE0IXD4"/>
<evidence type="ECO:0000313" key="3">
    <source>
        <dbReference type="Proteomes" id="UP001286456"/>
    </source>
</evidence>
<proteinExistence type="predicted"/>
<dbReference type="Proteomes" id="UP001286456">
    <property type="component" value="Unassembled WGS sequence"/>
</dbReference>
<dbReference type="PANTHER" id="PTHR38788:SF3">
    <property type="entry name" value="CLR5 DOMAIN-CONTAINING PROTEIN"/>
    <property type="match status" value="1"/>
</dbReference>
<dbReference type="Pfam" id="PF14420">
    <property type="entry name" value="Clr5"/>
    <property type="match status" value="1"/>
</dbReference>
<evidence type="ECO:0000259" key="1">
    <source>
        <dbReference type="Pfam" id="PF14420"/>
    </source>
</evidence>
<name>A0AAE0IXD4_9PEZI</name>
<feature type="domain" description="Clr5" evidence="1">
    <location>
        <begin position="12"/>
        <end position="67"/>
    </location>
</feature>
<evidence type="ECO:0000313" key="2">
    <source>
        <dbReference type="EMBL" id="KAK3333056.1"/>
    </source>
</evidence>
<gene>
    <name evidence="2" type="ORF">B0T19DRAFT_115571</name>
</gene>
<accession>A0AAE0IXD4</accession>
<keyword evidence="3" id="KW-1185">Reference proteome</keyword>